<dbReference type="PANTHER" id="PTHR32552:SF89">
    <property type="entry name" value="CATECHOLATE SIDEROPHORE RECEPTOR FIU"/>
    <property type="match status" value="1"/>
</dbReference>
<evidence type="ECO:0000256" key="1">
    <source>
        <dbReference type="ARBA" id="ARBA00004571"/>
    </source>
</evidence>
<organism evidence="18 19">
    <name type="scientific">Gluconacetobacter asukensis</name>
    <dbReference type="NCBI Taxonomy" id="1017181"/>
    <lineage>
        <taxon>Bacteria</taxon>
        <taxon>Pseudomonadati</taxon>
        <taxon>Pseudomonadota</taxon>
        <taxon>Alphaproteobacteria</taxon>
        <taxon>Acetobacterales</taxon>
        <taxon>Acetobacteraceae</taxon>
        <taxon>Gluconacetobacter</taxon>
    </lineage>
</organism>
<keyword evidence="4" id="KW-0410">Iron transport</keyword>
<dbReference type="GO" id="GO:0015344">
    <property type="term" value="F:siderophore uptake transmembrane transporter activity"/>
    <property type="evidence" value="ECO:0007669"/>
    <property type="project" value="TreeGrafter"/>
</dbReference>
<dbReference type="InterPro" id="IPR037066">
    <property type="entry name" value="Plug_dom_sf"/>
</dbReference>
<keyword evidence="11 12" id="KW-0998">Cell outer membrane</keyword>
<evidence type="ECO:0000256" key="2">
    <source>
        <dbReference type="ARBA" id="ARBA00022448"/>
    </source>
</evidence>
<evidence type="ECO:0000259" key="17">
    <source>
        <dbReference type="Pfam" id="PF07715"/>
    </source>
</evidence>
<keyword evidence="3 12" id="KW-1134">Transmembrane beta strand</keyword>
<feature type="chain" id="PRO_5030606550" evidence="15">
    <location>
        <begin position="30"/>
        <end position="789"/>
    </location>
</feature>
<evidence type="ECO:0000256" key="11">
    <source>
        <dbReference type="ARBA" id="ARBA00023237"/>
    </source>
</evidence>
<dbReference type="InterPro" id="IPR036942">
    <property type="entry name" value="Beta-barrel_TonB_sf"/>
</dbReference>
<evidence type="ECO:0000259" key="16">
    <source>
        <dbReference type="Pfam" id="PF00593"/>
    </source>
</evidence>
<dbReference type="GO" id="GO:0009279">
    <property type="term" value="C:cell outer membrane"/>
    <property type="evidence" value="ECO:0007669"/>
    <property type="project" value="UniProtKB-SubCell"/>
</dbReference>
<comment type="caution">
    <text evidence="18">The sequence shown here is derived from an EMBL/GenBank/DDBJ whole genome shotgun (WGS) entry which is preliminary data.</text>
</comment>
<dbReference type="PROSITE" id="PS52016">
    <property type="entry name" value="TONB_DEPENDENT_REC_3"/>
    <property type="match status" value="1"/>
</dbReference>
<dbReference type="Pfam" id="PF07715">
    <property type="entry name" value="Plug"/>
    <property type="match status" value="1"/>
</dbReference>
<keyword evidence="8" id="KW-0406">Ion transport</keyword>
<feature type="region of interest" description="Disordered" evidence="14">
    <location>
        <begin position="34"/>
        <end position="59"/>
    </location>
</feature>
<dbReference type="SUPFAM" id="SSF56935">
    <property type="entry name" value="Porins"/>
    <property type="match status" value="1"/>
</dbReference>
<keyword evidence="7" id="KW-0408">Iron</keyword>
<keyword evidence="9 13" id="KW-0798">TonB box</keyword>
<keyword evidence="18" id="KW-0675">Receptor</keyword>
<dbReference type="Proteomes" id="UP000577891">
    <property type="component" value="Unassembled WGS sequence"/>
</dbReference>
<evidence type="ECO:0000256" key="15">
    <source>
        <dbReference type="SAM" id="SignalP"/>
    </source>
</evidence>
<evidence type="ECO:0000256" key="8">
    <source>
        <dbReference type="ARBA" id="ARBA00023065"/>
    </source>
</evidence>
<proteinExistence type="inferred from homology"/>
<comment type="subcellular location">
    <subcellularLocation>
        <location evidence="1 12">Cell outer membrane</location>
        <topology evidence="1 12">Multi-pass membrane protein</topology>
    </subcellularLocation>
</comment>
<name>A0A7W4J2Q6_9PROT</name>
<evidence type="ECO:0000256" key="10">
    <source>
        <dbReference type="ARBA" id="ARBA00023136"/>
    </source>
</evidence>
<evidence type="ECO:0000256" key="9">
    <source>
        <dbReference type="ARBA" id="ARBA00023077"/>
    </source>
</evidence>
<evidence type="ECO:0000256" key="14">
    <source>
        <dbReference type="SAM" id="MobiDB-lite"/>
    </source>
</evidence>
<evidence type="ECO:0000256" key="4">
    <source>
        <dbReference type="ARBA" id="ARBA00022496"/>
    </source>
</evidence>
<evidence type="ECO:0000256" key="5">
    <source>
        <dbReference type="ARBA" id="ARBA00022692"/>
    </source>
</evidence>
<evidence type="ECO:0000313" key="18">
    <source>
        <dbReference type="EMBL" id="MBB2173363.1"/>
    </source>
</evidence>
<sequence length="789" mass="86487">MVDQRFRVCLLAATMLGSCAIMVPVASQADAPQVRRPAAPSADKSAHAAPAPKSGEEINVSAFHSGGGGMMRHETAPHSVQTVTKQYIEMQSPTNTALDLVKNLPSISVSTVDSSGILGGQINSRSLTDSDMGILLNGVPVATAYYLNQNVDSENLDHVTVTPGSAAIELPVTSAAVGVMDAQTYTPGHKFGGLMDFAYGTNNLSREFMRVESGDIGNSGIRGYFSFSHEHARNWTGPWTNERRHLDFGAVKDFDNGSSVNLFVSWNHQFTAAPKYPTATQFFNKKHGLGTYNYQATYDPSNPSMYGGLDGNMWDQVFITTPVHLHLPDNFSFDFKPYYVYNGGYTYNGTLFNANVTPVTLGPDGSALSGKVPAASYYSVFRPHAGAVAKLNYDVGRQHHIELGYWFDYQDNQVVNRYSVLSATGQQAFPYAASTGLFQAGSRYMPYQGDSGWKNHSLFLQDTSKFLDNRLVVNAGFKVSMINRWSQNFASTAPKVQSNFVVPLPQLSIGYQIDTHNQIYVNAEGDYRMPDPGSLSQVFDAEAGRYVGNPYNAKPQYSIKEELGWRYDNRYFMTDLEFFNYAITDRLVSTSVYVNNQSIGTTINAGNQTARGFDAMISGHPFHHWSPYASVEYLDATMDSNLPATGMLANGQTIGDYLPTKGKTAVQAPHVLANFGLTYDDGKFFGNVGVHYTSSQYATFMNDQKMPGFVTDSLSVGYHFPSFRFVKAPTFRLNFNNLAGGFVRTGVNGLVNNAVAVRGVRGSMISASGSPTYYLYPRFNVTATLSMAF</sequence>
<dbReference type="EMBL" id="JABEQE010000014">
    <property type="protein sequence ID" value="MBB2173363.1"/>
    <property type="molecule type" value="Genomic_DNA"/>
</dbReference>
<feature type="compositionally biased region" description="Low complexity" evidence="14">
    <location>
        <begin position="37"/>
        <end position="53"/>
    </location>
</feature>
<keyword evidence="19" id="KW-1185">Reference proteome</keyword>
<dbReference type="InterPro" id="IPR012910">
    <property type="entry name" value="Plug_dom"/>
</dbReference>
<evidence type="ECO:0000256" key="6">
    <source>
        <dbReference type="ARBA" id="ARBA00022729"/>
    </source>
</evidence>
<accession>A0A7W4J2Q6</accession>
<gene>
    <name evidence="18" type="ORF">HLH35_14760</name>
</gene>
<dbReference type="AlphaFoldDB" id="A0A7W4J2Q6"/>
<dbReference type="InterPro" id="IPR000531">
    <property type="entry name" value="Beta-barrel_TonB"/>
</dbReference>
<dbReference type="InterPro" id="IPR039426">
    <property type="entry name" value="TonB-dep_rcpt-like"/>
</dbReference>
<dbReference type="PANTHER" id="PTHR32552">
    <property type="entry name" value="FERRICHROME IRON RECEPTOR-RELATED"/>
    <property type="match status" value="1"/>
</dbReference>
<dbReference type="Gene3D" id="2.170.130.10">
    <property type="entry name" value="TonB-dependent receptor, plug domain"/>
    <property type="match status" value="1"/>
</dbReference>
<keyword evidence="6 15" id="KW-0732">Signal</keyword>
<feature type="domain" description="TonB-dependent receptor plug" evidence="17">
    <location>
        <begin position="74"/>
        <end position="168"/>
    </location>
</feature>
<reference evidence="18 19" key="1">
    <citation type="submission" date="2020-04" db="EMBL/GenBank/DDBJ databases">
        <title>Description of novel Gluconacetobacter.</title>
        <authorList>
            <person name="Sombolestani A."/>
        </authorList>
    </citation>
    <scope>NUCLEOTIDE SEQUENCE [LARGE SCALE GENOMIC DNA]</scope>
    <source>
        <strain evidence="18 19">LMG 27724</strain>
    </source>
</reference>
<feature type="signal peptide" evidence="15">
    <location>
        <begin position="1"/>
        <end position="29"/>
    </location>
</feature>
<evidence type="ECO:0000313" key="19">
    <source>
        <dbReference type="Proteomes" id="UP000577891"/>
    </source>
</evidence>
<evidence type="ECO:0000256" key="7">
    <source>
        <dbReference type="ARBA" id="ARBA00023004"/>
    </source>
</evidence>
<evidence type="ECO:0000256" key="13">
    <source>
        <dbReference type="RuleBase" id="RU003357"/>
    </source>
</evidence>
<keyword evidence="10 12" id="KW-0472">Membrane</keyword>
<protein>
    <submittedName>
        <fullName evidence="18">TonB-dependent receptor</fullName>
    </submittedName>
</protein>
<keyword evidence="5 12" id="KW-0812">Transmembrane</keyword>
<dbReference type="Pfam" id="PF00593">
    <property type="entry name" value="TonB_dep_Rec_b-barrel"/>
    <property type="match status" value="1"/>
</dbReference>
<dbReference type="Gene3D" id="2.40.170.20">
    <property type="entry name" value="TonB-dependent receptor, beta-barrel domain"/>
    <property type="match status" value="1"/>
</dbReference>
<evidence type="ECO:0000256" key="3">
    <source>
        <dbReference type="ARBA" id="ARBA00022452"/>
    </source>
</evidence>
<feature type="domain" description="TonB-dependent receptor-like beta-barrel" evidence="16">
    <location>
        <begin position="263"/>
        <end position="738"/>
    </location>
</feature>
<comment type="similarity">
    <text evidence="12 13">Belongs to the TonB-dependent receptor family.</text>
</comment>
<keyword evidence="2 12" id="KW-0813">Transport</keyword>
<evidence type="ECO:0000256" key="12">
    <source>
        <dbReference type="PROSITE-ProRule" id="PRU01360"/>
    </source>
</evidence>
<dbReference type="PROSITE" id="PS51257">
    <property type="entry name" value="PROKAR_LIPOPROTEIN"/>
    <property type="match status" value="1"/>
</dbReference>